<evidence type="ECO:0000313" key="3">
    <source>
        <dbReference type="Proteomes" id="UP000759131"/>
    </source>
</evidence>
<organism evidence="2">
    <name type="scientific">Medioppia subpectinata</name>
    <dbReference type="NCBI Taxonomy" id="1979941"/>
    <lineage>
        <taxon>Eukaryota</taxon>
        <taxon>Metazoa</taxon>
        <taxon>Ecdysozoa</taxon>
        <taxon>Arthropoda</taxon>
        <taxon>Chelicerata</taxon>
        <taxon>Arachnida</taxon>
        <taxon>Acari</taxon>
        <taxon>Acariformes</taxon>
        <taxon>Sarcoptiformes</taxon>
        <taxon>Oribatida</taxon>
        <taxon>Brachypylina</taxon>
        <taxon>Oppioidea</taxon>
        <taxon>Oppiidae</taxon>
        <taxon>Medioppia</taxon>
    </lineage>
</organism>
<evidence type="ECO:0008006" key="4">
    <source>
        <dbReference type="Google" id="ProtNLM"/>
    </source>
</evidence>
<evidence type="ECO:0000313" key="2">
    <source>
        <dbReference type="EMBL" id="CAD7633866.1"/>
    </source>
</evidence>
<dbReference type="InterPro" id="IPR036047">
    <property type="entry name" value="F-box-like_dom_sf"/>
</dbReference>
<feature type="region of interest" description="Disordered" evidence="1">
    <location>
        <begin position="1"/>
        <end position="32"/>
    </location>
</feature>
<dbReference type="AlphaFoldDB" id="A0A7R9L2E2"/>
<protein>
    <recommendedName>
        <fullName evidence="4">F-box domain-containing protein</fullName>
    </recommendedName>
</protein>
<dbReference type="InterPro" id="IPR032675">
    <property type="entry name" value="LRR_dom_sf"/>
</dbReference>
<proteinExistence type="predicted"/>
<dbReference type="EMBL" id="OC868113">
    <property type="protein sequence ID" value="CAD7633866.1"/>
    <property type="molecule type" value="Genomic_DNA"/>
</dbReference>
<keyword evidence="3" id="KW-1185">Reference proteome</keyword>
<sequence>MTQQMKHLKTSLETTDDGEDEDRQQPKSYAKNSMDRFGDDMCALILSYLSLKERFRYECVSKQFQRTVFGSVVDITIDDKLMRKVNTQTLATIVTKCSNIETIDCRGIKDYLEDIPEVLHTLRDNCRHLRQIYCFLCPNIVQTLATFGPLVTRIGAVGSDGLREALTQCHQLSHLAVTKIEDVFDIDLQYVSPDILLAKHLHSLELYYLSDYIDASNQHWSAFVAANQSLQSLAVKYCWFTHTESMTEMCGQLSRLPQLRQLTLGLMLSVGQSSVLADSLRAIGV</sequence>
<dbReference type="OrthoDB" id="3219396at2759"/>
<gene>
    <name evidence="2" type="ORF">OSB1V03_LOCUS14262</name>
</gene>
<dbReference type="EMBL" id="CAJPIZ010013538">
    <property type="protein sequence ID" value="CAG2114296.1"/>
    <property type="molecule type" value="Genomic_DNA"/>
</dbReference>
<reference evidence="2" key="1">
    <citation type="submission" date="2020-11" db="EMBL/GenBank/DDBJ databases">
        <authorList>
            <person name="Tran Van P."/>
        </authorList>
    </citation>
    <scope>NUCLEOTIDE SEQUENCE</scope>
</reference>
<evidence type="ECO:0000256" key="1">
    <source>
        <dbReference type="SAM" id="MobiDB-lite"/>
    </source>
</evidence>
<dbReference type="Gene3D" id="3.80.10.10">
    <property type="entry name" value="Ribonuclease Inhibitor"/>
    <property type="match status" value="1"/>
</dbReference>
<dbReference type="Proteomes" id="UP000759131">
    <property type="component" value="Unassembled WGS sequence"/>
</dbReference>
<feature type="non-terminal residue" evidence="2">
    <location>
        <position position="1"/>
    </location>
</feature>
<dbReference type="SUPFAM" id="SSF52047">
    <property type="entry name" value="RNI-like"/>
    <property type="match status" value="1"/>
</dbReference>
<accession>A0A7R9L2E2</accession>
<dbReference type="SUPFAM" id="SSF81383">
    <property type="entry name" value="F-box domain"/>
    <property type="match status" value="1"/>
</dbReference>
<name>A0A7R9L2E2_9ACAR</name>